<dbReference type="OrthoDB" id="41532at2759"/>
<dbReference type="AlphaFoldDB" id="A0A9P4LS57"/>
<sequence length="215" mass="23808">MASALHTTSSPRLTELGFKFRDTKLAALKADPGSFVQRYDLEVLQPVSVWQAHLARQITILACVVVEDACLSPEDALLNNEWAGFAAIRGPMTMEDYYPLPDIGQPLWEGQLNVATEDTRGMNKQRARMRLFVNPKTTWLVAAYRQGGFQDSGMVTLREGFIANGMDESIPSDTTSTPELRVQWETRYGLAMEKIIEIVQSLGDRAGGLATLTAI</sequence>
<keyword evidence="2" id="KW-1185">Reference proteome</keyword>
<evidence type="ECO:0000313" key="2">
    <source>
        <dbReference type="Proteomes" id="UP000799777"/>
    </source>
</evidence>
<name>A0A9P4LS57_9PLEO</name>
<dbReference type="EMBL" id="ML978158">
    <property type="protein sequence ID" value="KAF2035130.1"/>
    <property type="molecule type" value="Genomic_DNA"/>
</dbReference>
<evidence type="ECO:0000313" key="1">
    <source>
        <dbReference type="EMBL" id="KAF2035130.1"/>
    </source>
</evidence>
<organism evidence="1 2">
    <name type="scientific">Setomelanomma holmii</name>
    <dbReference type="NCBI Taxonomy" id="210430"/>
    <lineage>
        <taxon>Eukaryota</taxon>
        <taxon>Fungi</taxon>
        <taxon>Dikarya</taxon>
        <taxon>Ascomycota</taxon>
        <taxon>Pezizomycotina</taxon>
        <taxon>Dothideomycetes</taxon>
        <taxon>Pleosporomycetidae</taxon>
        <taxon>Pleosporales</taxon>
        <taxon>Pleosporineae</taxon>
        <taxon>Phaeosphaeriaceae</taxon>
        <taxon>Setomelanomma</taxon>
    </lineage>
</organism>
<proteinExistence type="predicted"/>
<dbReference type="Proteomes" id="UP000799777">
    <property type="component" value="Unassembled WGS sequence"/>
</dbReference>
<accession>A0A9P4LS57</accession>
<gene>
    <name evidence="1" type="ORF">EK21DRAFT_96910</name>
</gene>
<protein>
    <submittedName>
        <fullName evidence="1">Uncharacterized protein</fullName>
    </submittedName>
</protein>
<reference evidence="1" key="1">
    <citation type="journal article" date="2020" name="Stud. Mycol.">
        <title>101 Dothideomycetes genomes: a test case for predicting lifestyles and emergence of pathogens.</title>
        <authorList>
            <person name="Haridas S."/>
            <person name="Albert R."/>
            <person name="Binder M."/>
            <person name="Bloem J."/>
            <person name="Labutti K."/>
            <person name="Salamov A."/>
            <person name="Andreopoulos B."/>
            <person name="Baker S."/>
            <person name="Barry K."/>
            <person name="Bills G."/>
            <person name="Bluhm B."/>
            <person name="Cannon C."/>
            <person name="Castanera R."/>
            <person name="Culley D."/>
            <person name="Daum C."/>
            <person name="Ezra D."/>
            <person name="Gonzalez J."/>
            <person name="Henrissat B."/>
            <person name="Kuo A."/>
            <person name="Liang C."/>
            <person name="Lipzen A."/>
            <person name="Lutzoni F."/>
            <person name="Magnuson J."/>
            <person name="Mondo S."/>
            <person name="Nolan M."/>
            <person name="Ohm R."/>
            <person name="Pangilinan J."/>
            <person name="Park H.-J."/>
            <person name="Ramirez L."/>
            <person name="Alfaro M."/>
            <person name="Sun H."/>
            <person name="Tritt A."/>
            <person name="Yoshinaga Y."/>
            <person name="Zwiers L.-H."/>
            <person name="Turgeon B."/>
            <person name="Goodwin S."/>
            <person name="Spatafora J."/>
            <person name="Crous P."/>
            <person name="Grigoriev I."/>
        </authorList>
    </citation>
    <scope>NUCLEOTIDE SEQUENCE</scope>
    <source>
        <strain evidence="1">CBS 110217</strain>
    </source>
</reference>
<comment type="caution">
    <text evidence="1">The sequence shown here is derived from an EMBL/GenBank/DDBJ whole genome shotgun (WGS) entry which is preliminary data.</text>
</comment>